<protein>
    <recommendedName>
        <fullName evidence="1">DUF4219 domain-containing protein</fullName>
    </recommendedName>
</protein>
<dbReference type="Pfam" id="PF13961">
    <property type="entry name" value="DUF4219"/>
    <property type="match status" value="1"/>
</dbReference>
<evidence type="ECO:0000259" key="1">
    <source>
        <dbReference type="Pfam" id="PF13961"/>
    </source>
</evidence>
<dbReference type="Proteomes" id="UP000053825">
    <property type="component" value="Unassembled WGS sequence"/>
</dbReference>
<organism evidence="2 3">
    <name type="scientific">Habropoda laboriosa</name>
    <dbReference type="NCBI Taxonomy" id="597456"/>
    <lineage>
        <taxon>Eukaryota</taxon>
        <taxon>Metazoa</taxon>
        <taxon>Ecdysozoa</taxon>
        <taxon>Arthropoda</taxon>
        <taxon>Hexapoda</taxon>
        <taxon>Insecta</taxon>
        <taxon>Pterygota</taxon>
        <taxon>Neoptera</taxon>
        <taxon>Endopterygota</taxon>
        <taxon>Hymenoptera</taxon>
        <taxon>Apocrita</taxon>
        <taxon>Aculeata</taxon>
        <taxon>Apoidea</taxon>
        <taxon>Anthophila</taxon>
        <taxon>Apidae</taxon>
        <taxon>Habropoda</taxon>
    </lineage>
</organism>
<reference evidence="2 3" key="1">
    <citation type="submission" date="2015-07" db="EMBL/GenBank/DDBJ databases">
        <title>The genome of Habropoda laboriosa.</title>
        <authorList>
            <person name="Pan H."/>
            <person name="Kapheim K."/>
        </authorList>
    </citation>
    <scope>NUCLEOTIDE SEQUENCE [LARGE SCALE GENOMIC DNA]</scope>
    <source>
        <strain evidence="2">0110345459</strain>
    </source>
</reference>
<accession>A0A0L7REH7</accession>
<name>A0A0L7REH7_9HYME</name>
<keyword evidence="3" id="KW-1185">Reference proteome</keyword>
<dbReference type="EMBL" id="KQ414609">
    <property type="protein sequence ID" value="KOC69347.1"/>
    <property type="molecule type" value="Genomic_DNA"/>
</dbReference>
<dbReference type="STRING" id="597456.A0A0L7REH7"/>
<dbReference type="InterPro" id="IPR025314">
    <property type="entry name" value="DUF4219"/>
</dbReference>
<evidence type="ECO:0000313" key="2">
    <source>
        <dbReference type="EMBL" id="KOC69347.1"/>
    </source>
</evidence>
<proteinExistence type="predicted"/>
<sequence length="78" mass="8795">MASLAKIEGLNKENYDTWKIQMRALLVKNDAWCYVNGEAKAPKVTAQHFILGIFLFTNGTGQFSDMELSLNEKCYSST</sequence>
<gene>
    <name evidence="2" type="ORF">WH47_06011</name>
</gene>
<evidence type="ECO:0000313" key="3">
    <source>
        <dbReference type="Proteomes" id="UP000053825"/>
    </source>
</evidence>
<dbReference type="AlphaFoldDB" id="A0A0L7REH7"/>
<feature type="domain" description="DUF4219" evidence="1">
    <location>
        <begin position="10"/>
        <end position="36"/>
    </location>
</feature>